<proteinExistence type="predicted"/>
<keyword evidence="1" id="KW-0732">Signal</keyword>
<dbReference type="AlphaFoldDB" id="A0A1X7R5G5"/>
<reference evidence="2 3" key="1">
    <citation type="submission" date="2017-04" db="EMBL/GenBank/DDBJ databases">
        <authorList>
            <person name="Afonso C.L."/>
            <person name="Miller P.J."/>
            <person name="Scott M.A."/>
            <person name="Spackman E."/>
            <person name="Goraichik I."/>
            <person name="Dimitrov K.M."/>
            <person name="Suarez D.L."/>
            <person name="Swayne D.E."/>
        </authorList>
    </citation>
    <scope>NUCLEOTIDE SEQUENCE [LARGE SCALE GENOMIC DNA]</scope>
</reference>
<name>A0A1X7R5G5_9SACH</name>
<organism evidence="2 3">
    <name type="scientific">Maudiozyma saulgeensis</name>
    <dbReference type="NCBI Taxonomy" id="1789683"/>
    <lineage>
        <taxon>Eukaryota</taxon>
        <taxon>Fungi</taxon>
        <taxon>Dikarya</taxon>
        <taxon>Ascomycota</taxon>
        <taxon>Saccharomycotina</taxon>
        <taxon>Saccharomycetes</taxon>
        <taxon>Saccharomycetales</taxon>
        <taxon>Saccharomycetaceae</taxon>
        <taxon>Maudiozyma</taxon>
    </lineage>
</organism>
<evidence type="ECO:0000313" key="3">
    <source>
        <dbReference type="Proteomes" id="UP000196158"/>
    </source>
</evidence>
<protein>
    <submittedName>
        <fullName evidence="2">Uncharacterized protein</fullName>
    </submittedName>
</protein>
<sequence length="287" mass="32927">MEFIIIYLLCYLASFRCLVEAHHQEHNVTLFVRDRLPGSRNCKFIAIGANDFQTTYLYSSAISYWESLYSNIKTNMKEKTVVSYTLIDECYDKYCQEVVVVLSSNGIKNYQIKTQKFSRNVTGHTFSQLVKPAYLASSYTDQSTTLPASKHLISSLLNYMLRNIMDLRLYVQNSSFIRHFTSGYSLEIDNVILNQYPGWMLFISRIDAQKSDPNILPFKELACVAKIEIEAKNNSYKSAMCVHAQNSNGLNLNMRLVKENSGTAAHPWSLPCPTIDNRRDLALKCWT</sequence>
<evidence type="ECO:0000313" key="2">
    <source>
        <dbReference type="EMBL" id="SMN20875.1"/>
    </source>
</evidence>
<keyword evidence="3" id="KW-1185">Reference proteome</keyword>
<gene>
    <name evidence="2" type="ORF">KASA_0M03025G</name>
</gene>
<accession>A0A1X7R5G5</accession>
<feature type="chain" id="PRO_5013299027" evidence="1">
    <location>
        <begin position="22"/>
        <end position="287"/>
    </location>
</feature>
<dbReference type="EMBL" id="FXLY01000006">
    <property type="protein sequence ID" value="SMN20875.1"/>
    <property type="molecule type" value="Genomic_DNA"/>
</dbReference>
<evidence type="ECO:0000256" key="1">
    <source>
        <dbReference type="SAM" id="SignalP"/>
    </source>
</evidence>
<dbReference type="Proteomes" id="UP000196158">
    <property type="component" value="Unassembled WGS sequence"/>
</dbReference>
<feature type="signal peptide" evidence="1">
    <location>
        <begin position="1"/>
        <end position="21"/>
    </location>
</feature>